<gene>
    <name evidence="4" type="ORF">CJEDD_01720</name>
</gene>
<keyword evidence="5" id="KW-1185">Reference proteome</keyword>
<evidence type="ECO:0000256" key="2">
    <source>
        <dbReference type="SAM" id="Phobius"/>
    </source>
</evidence>
<evidence type="ECO:0008006" key="6">
    <source>
        <dbReference type="Google" id="ProtNLM"/>
    </source>
</evidence>
<evidence type="ECO:0000256" key="1">
    <source>
        <dbReference type="SAM" id="MobiDB-lite"/>
    </source>
</evidence>
<sequence>MLALYAFALLGCVAMVGGPAINDARIHADPGRGSATVTEVGRWRTYIEYQTEDGQLVSPPGGVLYPTGLGEGQQVWVTYAKSNTDLVKVEGRGWALALRPALSVLAVATLIAAGAWAGVSRWVPEGRREANASPSPAPRRRGYPRPSPPA</sequence>
<keyword evidence="2" id="KW-0812">Transmembrane</keyword>
<dbReference type="Proteomes" id="UP001218071">
    <property type="component" value="Chromosome"/>
</dbReference>
<feature type="transmembrane region" description="Helical" evidence="2">
    <location>
        <begin position="101"/>
        <end position="119"/>
    </location>
</feature>
<feature type="signal peptide" evidence="3">
    <location>
        <begin position="1"/>
        <end position="16"/>
    </location>
</feature>
<feature type="chain" id="PRO_5047116257" description="DUF3592 domain-containing protein" evidence="3">
    <location>
        <begin position="17"/>
        <end position="150"/>
    </location>
</feature>
<evidence type="ECO:0000256" key="3">
    <source>
        <dbReference type="SAM" id="SignalP"/>
    </source>
</evidence>
<keyword evidence="2" id="KW-1133">Transmembrane helix</keyword>
<protein>
    <recommendedName>
        <fullName evidence="6">DUF3592 domain-containing protein</fullName>
    </recommendedName>
</protein>
<organism evidence="4 5">
    <name type="scientific">Corynebacterium jeddahense</name>
    <dbReference type="NCBI Taxonomy" id="1414719"/>
    <lineage>
        <taxon>Bacteria</taxon>
        <taxon>Bacillati</taxon>
        <taxon>Actinomycetota</taxon>
        <taxon>Actinomycetes</taxon>
        <taxon>Mycobacteriales</taxon>
        <taxon>Corynebacteriaceae</taxon>
        <taxon>Corynebacterium</taxon>
    </lineage>
</organism>
<feature type="region of interest" description="Disordered" evidence="1">
    <location>
        <begin position="127"/>
        <end position="150"/>
    </location>
</feature>
<reference evidence="4 5" key="1">
    <citation type="submission" date="2020-10" db="EMBL/GenBank/DDBJ databases">
        <title>Complete genome sequence of Corynebacterium jeddahense DSM 45997, type strain of Corynebacterium jeddahense.</title>
        <authorList>
            <person name="Busche T."/>
            <person name="Kalinowski J."/>
            <person name="Ruckert C."/>
        </authorList>
    </citation>
    <scope>NUCLEOTIDE SEQUENCE [LARGE SCALE GENOMIC DNA]</scope>
    <source>
        <strain evidence="4 5">DSM 45997</strain>
    </source>
</reference>
<name>A0ABY7UGX4_9CORY</name>
<keyword evidence="3" id="KW-0732">Signal</keyword>
<dbReference type="EMBL" id="CP063194">
    <property type="protein sequence ID" value="WCZ37971.1"/>
    <property type="molecule type" value="Genomic_DNA"/>
</dbReference>
<keyword evidence="2" id="KW-0472">Membrane</keyword>
<proteinExistence type="predicted"/>
<evidence type="ECO:0000313" key="4">
    <source>
        <dbReference type="EMBL" id="WCZ37971.1"/>
    </source>
</evidence>
<accession>A0ABY7UGX4</accession>
<evidence type="ECO:0000313" key="5">
    <source>
        <dbReference type="Proteomes" id="UP001218071"/>
    </source>
</evidence>